<reference evidence="2" key="1">
    <citation type="submission" date="2020-04" db="EMBL/GenBank/DDBJ databases">
        <authorList>
            <person name="Alioto T."/>
            <person name="Alioto T."/>
            <person name="Gomez Garrido J."/>
        </authorList>
    </citation>
    <scope>NUCLEOTIDE SEQUENCE</scope>
    <source>
        <strain evidence="2">A484AB</strain>
    </source>
</reference>
<accession>A0A6S7LIQ6</accession>
<keyword evidence="3" id="KW-1185">Reference proteome</keyword>
<evidence type="ECO:0000313" key="2">
    <source>
        <dbReference type="EMBL" id="CAB4037042.1"/>
    </source>
</evidence>
<dbReference type="Proteomes" id="UP001152795">
    <property type="component" value="Unassembled WGS sequence"/>
</dbReference>
<gene>
    <name evidence="2" type="ORF">PACLA_8A035591</name>
</gene>
<dbReference type="AlphaFoldDB" id="A0A6S7LIQ6"/>
<evidence type="ECO:0000256" key="1">
    <source>
        <dbReference type="SAM" id="MobiDB-lite"/>
    </source>
</evidence>
<sequence length="127" mass="14484">LFVAVLVDNFQRTLSATEKNKKAATKTVFQPEEDEDSGSEYTVQEEDDDEFEDEDDDLKLEGREPKGRAVGHFFPAVDKKKAPLLAEYYQILSSLDYNYQQMVLQFKTLDDLTDITASIPDVPEDLI</sequence>
<feature type="compositionally biased region" description="Acidic residues" evidence="1">
    <location>
        <begin position="31"/>
        <end position="58"/>
    </location>
</feature>
<dbReference type="EMBL" id="CACRXK020022671">
    <property type="protein sequence ID" value="CAB4037042.1"/>
    <property type="molecule type" value="Genomic_DNA"/>
</dbReference>
<proteinExistence type="predicted"/>
<comment type="caution">
    <text evidence="2">The sequence shown here is derived from an EMBL/GenBank/DDBJ whole genome shotgun (WGS) entry which is preliminary data.</text>
</comment>
<feature type="non-terminal residue" evidence="2">
    <location>
        <position position="127"/>
    </location>
</feature>
<name>A0A6S7LIQ6_PARCT</name>
<evidence type="ECO:0000313" key="3">
    <source>
        <dbReference type="Proteomes" id="UP001152795"/>
    </source>
</evidence>
<feature type="region of interest" description="Disordered" evidence="1">
    <location>
        <begin position="20"/>
        <end position="64"/>
    </location>
</feature>
<organism evidence="2 3">
    <name type="scientific">Paramuricea clavata</name>
    <name type="common">Red gorgonian</name>
    <name type="synonym">Violescent sea-whip</name>
    <dbReference type="NCBI Taxonomy" id="317549"/>
    <lineage>
        <taxon>Eukaryota</taxon>
        <taxon>Metazoa</taxon>
        <taxon>Cnidaria</taxon>
        <taxon>Anthozoa</taxon>
        <taxon>Octocorallia</taxon>
        <taxon>Malacalcyonacea</taxon>
        <taxon>Plexauridae</taxon>
        <taxon>Paramuricea</taxon>
    </lineage>
</organism>
<protein>
    <submittedName>
        <fullName evidence="2">Uncharacterized protein</fullName>
    </submittedName>
</protein>